<dbReference type="InterPro" id="IPR000297">
    <property type="entry name" value="PPIase_PpiC"/>
</dbReference>
<dbReference type="SUPFAM" id="SSF109998">
    <property type="entry name" value="Triger factor/SurA peptide-binding domain-like"/>
    <property type="match status" value="1"/>
</dbReference>
<keyword evidence="3" id="KW-0732">Signal</keyword>
<dbReference type="SUPFAM" id="SSF54534">
    <property type="entry name" value="FKBP-like"/>
    <property type="match status" value="2"/>
</dbReference>
<dbReference type="InterPro" id="IPR027304">
    <property type="entry name" value="Trigger_fact/SurA_dom_sf"/>
</dbReference>
<dbReference type="HOGENOM" id="CLU_034646_13_0_10"/>
<sequence precursor="true">MKKVFGKAALLLFIGSSSLQAPAIADMADRIVAVVGNEVIFKSEIDSRELMARMQYPELTKNNGLSRSILDGLIDQKIILAKAKIDSVSIDENSISSAASERFRELGTKFTSKADMESRLGKSSAGILEGIRQELRNQQLVDTLRRKKSAGVTVSYDEVMAFYSANKEQIPQIPEEVSVSQILKYPPVSAEEKAQSLATMERIRTEIKGGADFAAMARQYSQDPGSAQSGGDLGFVAKGQLIPSFENAAYALNEGKISDIVETRYGYHLIQLLSKEPNSIHVRHILIGFDRKSGDFSSVTRQLNAVRADVLGGKETFADMAKKYSEDPASAAQGGTILLSGSSNPLFSPLALRPQLQQILSTLQKSGDISEVQKIDPPQGEPFYAIYRLNERIPAHKLNTEKDYAYLEELALADKNQQIFIKWVEQLRKEVYVRTSDI</sequence>
<dbReference type="EMBL" id="CP001110">
    <property type="protein sequence ID" value="ACF42374.1"/>
    <property type="molecule type" value="Genomic_DNA"/>
</dbReference>
<gene>
    <name evidence="5" type="ordered locus">Ppha_0015</name>
</gene>
<dbReference type="InterPro" id="IPR050245">
    <property type="entry name" value="PrsA_foldase"/>
</dbReference>
<evidence type="ECO:0000313" key="5">
    <source>
        <dbReference type="EMBL" id="ACF42374.1"/>
    </source>
</evidence>
<dbReference type="OrthoDB" id="14196at2"/>
<dbReference type="InterPro" id="IPR015391">
    <property type="entry name" value="SurA_N"/>
</dbReference>
<dbReference type="AlphaFoldDB" id="B4SAK5"/>
<proteinExistence type="predicted"/>
<feature type="domain" description="PpiC" evidence="4">
    <location>
        <begin position="174"/>
        <end position="274"/>
    </location>
</feature>
<evidence type="ECO:0000256" key="2">
    <source>
        <dbReference type="PROSITE-ProRule" id="PRU00278"/>
    </source>
</evidence>
<keyword evidence="6" id="KW-1185">Reference proteome</keyword>
<dbReference type="Pfam" id="PF00639">
    <property type="entry name" value="Rotamase"/>
    <property type="match status" value="2"/>
</dbReference>
<dbReference type="STRING" id="324925.Ppha_0015"/>
<dbReference type="KEGG" id="pph:Ppha_0015"/>
<feature type="chain" id="PRO_5007910355" evidence="3">
    <location>
        <begin position="22"/>
        <end position="438"/>
    </location>
</feature>
<feature type="domain" description="PpiC" evidence="4">
    <location>
        <begin position="277"/>
        <end position="391"/>
    </location>
</feature>
<evidence type="ECO:0000259" key="4">
    <source>
        <dbReference type="PROSITE" id="PS50198"/>
    </source>
</evidence>
<dbReference type="Pfam" id="PF09312">
    <property type="entry name" value="SurA_N"/>
    <property type="match status" value="1"/>
</dbReference>
<reference evidence="5 6" key="1">
    <citation type="submission" date="2008-06" db="EMBL/GenBank/DDBJ databases">
        <title>Complete sequence of Pelodictyon phaeoclathratiforme BU-1.</title>
        <authorList>
            <consortium name="US DOE Joint Genome Institute"/>
            <person name="Lucas S."/>
            <person name="Copeland A."/>
            <person name="Lapidus A."/>
            <person name="Glavina del Rio T."/>
            <person name="Dalin E."/>
            <person name="Tice H."/>
            <person name="Bruce D."/>
            <person name="Goodwin L."/>
            <person name="Pitluck S."/>
            <person name="Schmutz J."/>
            <person name="Larimer F."/>
            <person name="Land M."/>
            <person name="Hauser L."/>
            <person name="Kyrpides N."/>
            <person name="Mikhailova N."/>
            <person name="Liu Z."/>
            <person name="Li T."/>
            <person name="Zhao F."/>
            <person name="Overmann J."/>
            <person name="Bryant D.A."/>
            <person name="Richardson P."/>
        </authorList>
    </citation>
    <scope>NUCLEOTIDE SEQUENCE [LARGE SCALE GENOMIC DNA]</scope>
    <source>
        <strain evidence="6">DSM 5477 / BU-1</strain>
    </source>
</reference>
<dbReference type="PANTHER" id="PTHR47245:SF2">
    <property type="entry name" value="PEPTIDYL-PROLYL CIS-TRANS ISOMERASE HP_0175-RELATED"/>
    <property type="match status" value="1"/>
</dbReference>
<dbReference type="RefSeq" id="WP_012506872.1">
    <property type="nucleotide sequence ID" value="NC_011060.1"/>
</dbReference>
<keyword evidence="2" id="KW-0413">Isomerase</keyword>
<accession>B4SAK5</accession>
<dbReference type="Proteomes" id="UP000002724">
    <property type="component" value="Chromosome"/>
</dbReference>
<evidence type="ECO:0000256" key="1">
    <source>
        <dbReference type="ARBA" id="ARBA00022764"/>
    </source>
</evidence>
<dbReference type="PROSITE" id="PS50198">
    <property type="entry name" value="PPIC_PPIASE_2"/>
    <property type="match status" value="2"/>
</dbReference>
<keyword evidence="1" id="KW-0574">Periplasm</keyword>
<dbReference type="InterPro" id="IPR046357">
    <property type="entry name" value="PPIase_dom_sf"/>
</dbReference>
<dbReference type="Gene3D" id="1.10.4030.10">
    <property type="entry name" value="Porin chaperone SurA, peptide-binding domain"/>
    <property type="match status" value="1"/>
</dbReference>
<feature type="signal peptide" evidence="3">
    <location>
        <begin position="1"/>
        <end position="21"/>
    </location>
</feature>
<name>B4SAK5_PELPB</name>
<evidence type="ECO:0000313" key="6">
    <source>
        <dbReference type="Proteomes" id="UP000002724"/>
    </source>
</evidence>
<evidence type="ECO:0000256" key="3">
    <source>
        <dbReference type="SAM" id="SignalP"/>
    </source>
</evidence>
<keyword evidence="2" id="KW-0697">Rotamase</keyword>
<dbReference type="eggNOG" id="COG0760">
    <property type="taxonomic scope" value="Bacteria"/>
</dbReference>
<dbReference type="PANTHER" id="PTHR47245">
    <property type="entry name" value="PEPTIDYLPROLYL ISOMERASE"/>
    <property type="match status" value="1"/>
</dbReference>
<dbReference type="Gene3D" id="3.10.50.40">
    <property type="match status" value="2"/>
</dbReference>
<organism evidence="5 6">
    <name type="scientific">Pelodictyon phaeoclathratiforme (strain DSM 5477 / BU-1)</name>
    <dbReference type="NCBI Taxonomy" id="324925"/>
    <lineage>
        <taxon>Bacteria</taxon>
        <taxon>Pseudomonadati</taxon>
        <taxon>Chlorobiota</taxon>
        <taxon>Chlorobiia</taxon>
        <taxon>Chlorobiales</taxon>
        <taxon>Chlorobiaceae</taxon>
        <taxon>Chlorobium/Pelodictyon group</taxon>
        <taxon>Pelodictyon</taxon>
    </lineage>
</organism>
<dbReference type="GO" id="GO:0003755">
    <property type="term" value="F:peptidyl-prolyl cis-trans isomerase activity"/>
    <property type="evidence" value="ECO:0007669"/>
    <property type="project" value="UniProtKB-KW"/>
</dbReference>
<protein>
    <submittedName>
        <fullName evidence="5">SurA domain</fullName>
    </submittedName>
</protein>